<dbReference type="InterPro" id="IPR021514">
    <property type="entry name" value="DUF3176"/>
</dbReference>
<dbReference type="Proteomes" id="UP000613401">
    <property type="component" value="Unassembled WGS sequence"/>
</dbReference>
<dbReference type="EMBL" id="WVTB01000085">
    <property type="protein sequence ID" value="KAF3799379.1"/>
    <property type="molecule type" value="Genomic_DNA"/>
</dbReference>
<evidence type="ECO:0000313" key="3">
    <source>
        <dbReference type="EMBL" id="KAF3799379.1"/>
    </source>
</evidence>
<reference evidence="3" key="2">
    <citation type="submission" date="2020-03" db="EMBL/GenBank/DDBJ databases">
        <authorList>
            <person name="Fu F.-F."/>
            <person name="Chen J."/>
        </authorList>
    </citation>
    <scope>NUCLEOTIDE SEQUENCE</scope>
    <source>
        <strain evidence="3">Lc1</strain>
    </source>
</reference>
<keyword evidence="1" id="KW-0472">Membrane</keyword>
<protein>
    <submittedName>
        <fullName evidence="3">Uncharacterized protein</fullName>
    </submittedName>
</protein>
<dbReference type="AlphaFoldDB" id="A0A8H4C921"/>
<proteinExistence type="predicted"/>
<dbReference type="RefSeq" id="XP_045258539.1">
    <property type="nucleotide sequence ID" value="XM_045401537.1"/>
</dbReference>
<keyword evidence="1" id="KW-1133">Transmembrane helix</keyword>
<dbReference type="PANTHER" id="PTHR35394:SF5">
    <property type="entry name" value="DUF3176 DOMAIN-CONTAINING PROTEIN"/>
    <property type="match status" value="1"/>
</dbReference>
<dbReference type="PANTHER" id="PTHR35394">
    <property type="entry name" value="DUF3176 DOMAIN-CONTAINING PROTEIN"/>
    <property type="match status" value="1"/>
</dbReference>
<keyword evidence="2" id="KW-0732">Signal</keyword>
<gene>
    <name evidence="3" type="ORF">GCG54_00001421</name>
</gene>
<evidence type="ECO:0000256" key="2">
    <source>
        <dbReference type="SAM" id="SignalP"/>
    </source>
</evidence>
<sequence length="134" mass="14991">MSSLLALSCLLVIVIILSIYQGQPLPKWPKYLPINSLMAIFTAVFKASLIMPVAEGLGQLKWEWFNQPRRLADVVLFDDASRGPWGSLVLIVKQTFRLEHSIGAIITVAALAIDPFSQAMIEYRPCPQILKDPR</sequence>
<evidence type="ECO:0000313" key="4">
    <source>
        <dbReference type="Proteomes" id="UP000613401"/>
    </source>
</evidence>
<reference evidence="3" key="1">
    <citation type="journal article" date="2020" name="Phytopathology">
        <title>Genome sequence and comparative analysis of Colletotrichum gloeosporioides isolated from Liriodendron leaves.</title>
        <authorList>
            <person name="Fu F.F."/>
            <person name="Hao Z."/>
            <person name="Wang P."/>
            <person name="Lu Y."/>
            <person name="Xue L.J."/>
            <person name="Wei G."/>
            <person name="Tian Y."/>
            <person name="Baishi H."/>
            <person name="Xu H."/>
            <person name="Shi J."/>
            <person name="Cheng T."/>
            <person name="Wang G."/>
            <person name="Yi Y."/>
            <person name="Chen J."/>
        </authorList>
    </citation>
    <scope>NUCLEOTIDE SEQUENCE</scope>
    <source>
        <strain evidence="3">Lc1</strain>
    </source>
</reference>
<feature type="signal peptide" evidence="2">
    <location>
        <begin position="1"/>
        <end position="22"/>
    </location>
</feature>
<keyword evidence="1" id="KW-0812">Transmembrane</keyword>
<dbReference type="GeneID" id="69008590"/>
<feature type="non-terminal residue" evidence="3">
    <location>
        <position position="1"/>
    </location>
</feature>
<dbReference type="Pfam" id="PF11374">
    <property type="entry name" value="DUF3176"/>
    <property type="match status" value="1"/>
</dbReference>
<comment type="caution">
    <text evidence="3">The sequence shown here is derived from an EMBL/GenBank/DDBJ whole genome shotgun (WGS) entry which is preliminary data.</text>
</comment>
<accession>A0A8H4C921</accession>
<keyword evidence="4" id="KW-1185">Reference proteome</keyword>
<feature type="chain" id="PRO_5034954293" evidence="2">
    <location>
        <begin position="23"/>
        <end position="134"/>
    </location>
</feature>
<feature type="transmembrane region" description="Helical" evidence="1">
    <location>
        <begin position="31"/>
        <end position="54"/>
    </location>
</feature>
<evidence type="ECO:0000256" key="1">
    <source>
        <dbReference type="SAM" id="Phobius"/>
    </source>
</evidence>
<name>A0A8H4C921_COLGL</name>
<organism evidence="3 4">
    <name type="scientific">Colletotrichum gloeosporioides</name>
    <name type="common">Anthracnose fungus</name>
    <name type="synonym">Glomerella cingulata</name>
    <dbReference type="NCBI Taxonomy" id="474922"/>
    <lineage>
        <taxon>Eukaryota</taxon>
        <taxon>Fungi</taxon>
        <taxon>Dikarya</taxon>
        <taxon>Ascomycota</taxon>
        <taxon>Pezizomycotina</taxon>
        <taxon>Sordariomycetes</taxon>
        <taxon>Hypocreomycetidae</taxon>
        <taxon>Glomerellales</taxon>
        <taxon>Glomerellaceae</taxon>
        <taxon>Colletotrichum</taxon>
        <taxon>Colletotrichum gloeosporioides species complex</taxon>
    </lineage>
</organism>